<organism evidence="1 2">
    <name type="scientific">Devosia insulae DS-56</name>
    <dbReference type="NCBI Taxonomy" id="1116389"/>
    <lineage>
        <taxon>Bacteria</taxon>
        <taxon>Pseudomonadati</taxon>
        <taxon>Pseudomonadota</taxon>
        <taxon>Alphaproteobacteria</taxon>
        <taxon>Hyphomicrobiales</taxon>
        <taxon>Devosiaceae</taxon>
        <taxon>Devosia</taxon>
    </lineage>
</organism>
<proteinExistence type="predicted"/>
<comment type="caution">
    <text evidence="1">The sequence shown here is derived from an EMBL/GenBank/DDBJ whole genome shotgun (WGS) entry which is preliminary data.</text>
</comment>
<dbReference type="EMBL" id="LAJE02000056">
    <property type="protein sequence ID" value="OEO32758.1"/>
    <property type="molecule type" value="Genomic_DNA"/>
</dbReference>
<evidence type="ECO:0000313" key="1">
    <source>
        <dbReference type="EMBL" id="OEO32758.1"/>
    </source>
</evidence>
<dbReference type="Proteomes" id="UP000095463">
    <property type="component" value="Unassembled WGS sequence"/>
</dbReference>
<evidence type="ECO:0000313" key="2">
    <source>
        <dbReference type="Proteomes" id="UP000095463"/>
    </source>
</evidence>
<sequence length="199" mass="20388">MLTWLGSASSTANTAAYNFGSFVAPTAGLMLVLSTIRGDTSGTHLSVSIGGTAGTLHFNAPALLNKKAIASRVVAAGSNNVTVTLSAANGVNTGAAVGVWLLTGYTSITPSSPADESATSNTWTRTMTIPARRVATYAHQHGFSVTGAVTWSDALERTDFLATCRYSHADLRGVTGSHTETVSRAGGSDFGYILGAAWG</sequence>
<protein>
    <submittedName>
        <fullName evidence="1">Uncharacterized protein</fullName>
    </submittedName>
</protein>
<dbReference type="AlphaFoldDB" id="A0A1E5XVY6"/>
<keyword evidence="2" id="KW-1185">Reference proteome</keyword>
<gene>
    <name evidence="1" type="ORF">VW23_009940</name>
</gene>
<name>A0A1E5XVY6_9HYPH</name>
<accession>A0A1E5XVY6</accession>
<reference evidence="1 2" key="1">
    <citation type="journal article" date="2015" name="Genome Announc.">
        <title>Genome Assemblies of Three Soil-Associated Devosia species: D. insulae, D. limi, and D. soli.</title>
        <authorList>
            <person name="Hassan Y.I."/>
            <person name="Lepp D."/>
            <person name="Zhou T."/>
        </authorList>
    </citation>
    <scope>NUCLEOTIDE SEQUENCE [LARGE SCALE GENOMIC DNA]</scope>
    <source>
        <strain evidence="1 2">DS-56</strain>
    </source>
</reference>